<dbReference type="PRINTS" id="PR00371">
    <property type="entry name" value="FPNCR"/>
</dbReference>
<accession>A0A2H1YJJ4</accession>
<evidence type="ECO:0000256" key="13">
    <source>
        <dbReference type="ARBA" id="ARBA00022723"/>
    </source>
</evidence>
<feature type="transmembrane region" description="Helical" evidence="27">
    <location>
        <begin position="12"/>
        <end position="33"/>
    </location>
</feature>
<dbReference type="OrthoDB" id="9806195at2"/>
<dbReference type="NCBIfam" id="TIGR01941">
    <property type="entry name" value="nqrF"/>
    <property type="match status" value="1"/>
</dbReference>
<keyword evidence="21 27" id="KW-0830">Ubiquinone</keyword>
<dbReference type="InterPro" id="IPR017938">
    <property type="entry name" value="Riboflavin_synthase-like_b-brl"/>
</dbReference>
<evidence type="ECO:0000256" key="20">
    <source>
        <dbReference type="ARBA" id="ARBA00023065"/>
    </source>
</evidence>
<dbReference type="InterPro" id="IPR012675">
    <property type="entry name" value="Beta-grasp_dom_sf"/>
</dbReference>
<dbReference type="InterPro" id="IPR039261">
    <property type="entry name" value="FNR_nucleotide-bd"/>
</dbReference>
<dbReference type="CDD" id="cd00207">
    <property type="entry name" value="fer2"/>
    <property type="match status" value="1"/>
</dbReference>
<keyword evidence="13 27" id="KW-0479">Metal-binding</keyword>
<evidence type="ECO:0000259" key="28">
    <source>
        <dbReference type="PROSITE" id="PS51085"/>
    </source>
</evidence>
<evidence type="ECO:0000313" key="31">
    <source>
        <dbReference type="Proteomes" id="UP000234211"/>
    </source>
</evidence>
<evidence type="ECO:0000256" key="12">
    <source>
        <dbReference type="ARBA" id="ARBA00022714"/>
    </source>
</evidence>
<dbReference type="Proteomes" id="UP000234211">
    <property type="component" value="Unassembled WGS sequence"/>
</dbReference>
<feature type="domain" description="FAD-binding FR-type" evidence="29">
    <location>
        <begin position="136"/>
        <end position="288"/>
    </location>
</feature>
<dbReference type="InterPro" id="IPR036010">
    <property type="entry name" value="2Fe-2S_ferredoxin-like_sf"/>
</dbReference>
<keyword evidence="23 27" id="KW-0739">Sodium transport</keyword>
<keyword evidence="27" id="KW-0812">Transmembrane</keyword>
<dbReference type="Pfam" id="PF00970">
    <property type="entry name" value="FAD_binding_6"/>
    <property type="match status" value="1"/>
</dbReference>
<dbReference type="PANTHER" id="PTHR43644">
    <property type="entry name" value="NA(+)-TRANSLOCATING NADH-QUINONE REDUCTASE SUBUNIT"/>
    <property type="match status" value="1"/>
</dbReference>
<evidence type="ECO:0000256" key="6">
    <source>
        <dbReference type="ARBA" id="ARBA00013099"/>
    </source>
</evidence>
<keyword evidence="11 27" id="KW-0285">Flavoprotein</keyword>
<evidence type="ECO:0000256" key="19">
    <source>
        <dbReference type="ARBA" id="ARBA00023053"/>
    </source>
</evidence>
<feature type="domain" description="2Fe-2S ferredoxin-type" evidence="28">
    <location>
        <begin position="41"/>
        <end position="133"/>
    </location>
</feature>
<feature type="binding site" evidence="27">
    <location>
        <position position="82"/>
    </location>
    <ligand>
        <name>[2Fe-2S] cluster</name>
        <dbReference type="ChEBI" id="CHEBI:190135"/>
    </ligand>
</feature>
<evidence type="ECO:0000256" key="27">
    <source>
        <dbReference type="HAMAP-Rule" id="MF_00430"/>
    </source>
</evidence>
<dbReference type="InterPro" id="IPR008333">
    <property type="entry name" value="Cbr1-like_FAD-bd_dom"/>
</dbReference>
<evidence type="ECO:0000256" key="9">
    <source>
        <dbReference type="ARBA" id="ARBA00022475"/>
    </source>
</evidence>
<sequence length="437" mass="48379">MVFLEVSTGGTVAVTVISFLIIVLILVGLLLFVKQKLAPSGPVKITINGDKVVEVASGGTLLSTLGAEKIFLPSACGGGGSCVQCECHVNSGGGEALPTETPHFTRKELQDGIRLACQVKVKQDMDISIPEEIFGIKKWQATVVRNYNVATFIKEFVVEIPEEMGYKAGGYIQIEIPACEVNYADMDITAHPEEHDTPDKFEGEWNKFGLRPLVMKNEETVERAYSMASYPAEGREIMLNVRIATPPFDRVKGGWMDVNPGVASSYIFNCKKGDKVTISGPYGEFFINESDAEMLYVGGGAGMAPMRSHLYQLFRTLKTGRTVTYWYGGRSKAELFYVDHFRALEKDFPNFKFFIALSDPTEADNWKVKTDIHDEAGDGFTGFIHQVVINEYLSKHEAPEDLELYFCGPPLMNNAVQKMGEDFGLSDENIRFDDFGG</sequence>
<dbReference type="HAMAP" id="MF_00430">
    <property type="entry name" value="NqrF"/>
    <property type="match status" value="1"/>
</dbReference>
<dbReference type="EMBL" id="OENF01000039">
    <property type="protein sequence ID" value="SOS75561.1"/>
    <property type="molecule type" value="Genomic_DNA"/>
</dbReference>
<keyword evidence="9 27" id="KW-1003">Cell membrane</keyword>
<evidence type="ECO:0000259" key="29">
    <source>
        <dbReference type="PROSITE" id="PS51384"/>
    </source>
</evidence>
<dbReference type="GO" id="GO:0016655">
    <property type="term" value="F:oxidoreductase activity, acting on NAD(P)H, quinone or similar compound as acceptor"/>
    <property type="evidence" value="ECO:0007669"/>
    <property type="project" value="InterPro"/>
</dbReference>
<comment type="cofactor">
    <cofactor evidence="27">
        <name>[2Fe-2S] cluster</name>
        <dbReference type="ChEBI" id="CHEBI:190135"/>
    </cofactor>
    <text evidence="27">Binds 1 [2Fe-2S] cluster.</text>
</comment>
<feature type="binding site" evidence="27">
    <location>
        <position position="117"/>
    </location>
    <ligand>
        <name>[2Fe-2S] cluster</name>
        <dbReference type="ChEBI" id="CHEBI:190135"/>
    </ligand>
</feature>
<protein>
    <recommendedName>
        <fullName evidence="7 27">Na(+)-translocating NADH-quinone reductase subunit F</fullName>
        <shortName evidence="27">Na(+)-NQR subunit F</shortName>
        <shortName evidence="27">Na(+)-translocating NQR subunit F</shortName>
        <ecNumber evidence="6 27">7.2.1.1</ecNumber>
    </recommendedName>
    <alternativeName>
        <fullName evidence="25 27">NQR complex subunit F</fullName>
    </alternativeName>
    <alternativeName>
        <fullName evidence="24 27">NQR-1 subunit F</fullName>
    </alternativeName>
</protein>
<evidence type="ECO:0000256" key="16">
    <source>
        <dbReference type="ARBA" id="ARBA00023004"/>
    </source>
</evidence>
<keyword evidence="8 27" id="KW-0813">Transport</keyword>
<evidence type="ECO:0000256" key="11">
    <source>
        <dbReference type="ARBA" id="ARBA00022630"/>
    </source>
</evidence>
<keyword evidence="22 27" id="KW-0472">Membrane</keyword>
<dbReference type="SUPFAM" id="SSF52343">
    <property type="entry name" value="Ferredoxin reductase-like, C-terminal NADP-linked domain"/>
    <property type="match status" value="1"/>
</dbReference>
<keyword evidence="27" id="KW-1133">Transmembrane helix</keyword>
<dbReference type="AlphaFoldDB" id="A0A2H1YJJ4"/>
<dbReference type="Gene3D" id="2.40.30.10">
    <property type="entry name" value="Translation factors"/>
    <property type="match status" value="1"/>
</dbReference>
<dbReference type="GO" id="GO:0009055">
    <property type="term" value="F:electron transfer activity"/>
    <property type="evidence" value="ECO:0007669"/>
    <property type="project" value="UniProtKB-UniRule"/>
</dbReference>
<dbReference type="SUPFAM" id="SSF63380">
    <property type="entry name" value="Riboflavin synthase domain-like"/>
    <property type="match status" value="1"/>
</dbReference>
<evidence type="ECO:0000256" key="24">
    <source>
        <dbReference type="ARBA" id="ARBA00030032"/>
    </source>
</evidence>
<dbReference type="InterPro" id="IPR001433">
    <property type="entry name" value="OxRdtase_FAD/NAD-bd"/>
</dbReference>
<dbReference type="CDD" id="cd06188">
    <property type="entry name" value="NADH_quinone_reductase"/>
    <property type="match status" value="1"/>
</dbReference>
<dbReference type="PROSITE" id="PS51384">
    <property type="entry name" value="FAD_FR"/>
    <property type="match status" value="1"/>
</dbReference>
<dbReference type="GO" id="GO:0051537">
    <property type="term" value="F:2 iron, 2 sulfur cluster binding"/>
    <property type="evidence" value="ECO:0007669"/>
    <property type="project" value="UniProtKB-KW"/>
</dbReference>
<organism evidence="30 31">
    <name type="scientific">Tenacibaculum piscium</name>
    <dbReference type="NCBI Taxonomy" id="1458515"/>
    <lineage>
        <taxon>Bacteria</taxon>
        <taxon>Pseudomonadati</taxon>
        <taxon>Bacteroidota</taxon>
        <taxon>Flavobacteriia</taxon>
        <taxon>Flavobacteriales</taxon>
        <taxon>Flavobacteriaceae</taxon>
        <taxon>Tenacibaculum</taxon>
    </lineage>
</organism>
<evidence type="ECO:0000256" key="23">
    <source>
        <dbReference type="ARBA" id="ARBA00023201"/>
    </source>
</evidence>
<comment type="subunit">
    <text evidence="5 27">Composed of six subunits; NqrA, NqrB, NqrC, NqrD, NqrE and NqrF.</text>
</comment>
<evidence type="ECO:0000256" key="10">
    <source>
        <dbReference type="ARBA" id="ARBA00022519"/>
    </source>
</evidence>
<proteinExistence type="inferred from homology"/>
<comment type="subcellular location">
    <subcellularLocation>
        <location evidence="3">Cell inner membrane</location>
    </subcellularLocation>
    <subcellularLocation>
        <location evidence="27">Cell membrane</location>
        <topology evidence="27">Single-pass membrane protein</topology>
    </subcellularLocation>
</comment>
<keyword evidence="16 27" id="KW-0408">Iron</keyword>
<evidence type="ECO:0000256" key="26">
    <source>
        <dbReference type="ARBA" id="ARBA00048891"/>
    </source>
</evidence>
<evidence type="ECO:0000256" key="5">
    <source>
        <dbReference type="ARBA" id="ARBA00011309"/>
    </source>
</evidence>
<dbReference type="PANTHER" id="PTHR43644:SF1">
    <property type="entry name" value="NAD(P)H-FLAVIN REDUCTASE"/>
    <property type="match status" value="1"/>
</dbReference>
<keyword evidence="15 27" id="KW-1278">Translocase</keyword>
<evidence type="ECO:0000256" key="15">
    <source>
        <dbReference type="ARBA" id="ARBA00022967"/>
    </source>
</evidence>
<evidence type="ECO:0000256" key="18">
    <source>
        <dbReference type="ARBA" id="ARBA00023027"/>
    </source>
</evidence>
<feature type="binding site" evidence="27">
    <location>
        <position position="85"/>
    </location>
    <ligand>
        <name>[2Fe-2S] cluster</name>
        <dbReference type="ChEBI" id="CHEBI:190135"/>
    </ligand>
</feature>
<evidence type="ECO:0000256" key="17">
    <source>
        <dbReference type="ARBA" id="ARBA00023014"/>
    </source>
</evidence>
<dbReference type="Pfam" id="PF00111">
    <property type="entry name" value="Fer2"/>
    <property type="match status" value="1"/>
</dbReference>
<comment type="cofactor">
    <cofactor evidence="1 27">
        <name>FAD</name>
        <dbReference type="ChEBI" id="CHEBI:57692"/>
    </cofactor>
</comment>
<dbReference type="GO" id="GO:0005886">
    <property type="term" value="C:plasma membrane"/>
    <property type="evidence" value="ECO:0007669"/>
    <property type="project" value="UniProtKB-SubCell"/>
</dbReference>
<evidence type="ECO:0000256" key="1">
    <source>
        <dbReference type="ARBA" id="ARBA00001974"/>
    </source>
</evidence>
<keyword evidence="17 27" id="KW-0411">Iron-sulfur</keyword>
<comment type="function">
    <text evidence="2 27">NQR complex catalyzes the reduction of ubiquinone-1 to ubiquinol by two successive reactions, coupled with the transport of Na(+) ions from the cytoplasm to the periplasm. The first step is catalyzed by NqrF, which accepts electrons from NADH and reduces ubiquinone-1 to ubisemiquinone by a one-electron transfer pathway.</text>
</comment>
<keyword evidence="12 27" id="KW-0001">2Fe-2S</keyword>
<dbReference type="GO" id="GO:0046872">
    <property type="term" value="F:metal ion binding"/>
    <property type="evidence" value="ECO:0007669"/>
    <property type="project" value="UniProtKB-KW"/>
</dbReference>
<keyword evidence="10" id="KW-0997">Cell inner membrane</keyword>
<dbReference type="InterPro" id="IPR010205">
    <property type="entry name" value="NqrF"/>
</dbReference>
<gene>
    <name evidence="27 30" type="primary">nqrF</name>
    <name evidence="30" type="ORF">TNO020_440348</name>
</gene>
<dbReference type="PROSITE" id="PS51085">
    <property type="entry name" value="2FE2S_FER_2"/>
    <property type="match status" value="1"/>
</dbReference>
<keyword evidence="20 27" id="KW-0406">Ion transport</keyword>
<dbReference type="PIRSF" id="PIRSF000044">
    <property type="entry name" value="Cis_Diol_DH_RD"/>
    <property type="match status" value="1"/>
</dbReference>
<dbReference type="RefSeq" id="WP_101918181.1">
    <property type="nucleotide sequence ID" value="NZ_JAJGWZ010000007.1"/>
</dbReference>
<evidence type="ECO:0000256" key="22">
    <source>
        <dbReference type="ARBA" id="ARBA00023136"/>
    </source>
</evidence>
<evidence type="ECO:0000256" key="25">
    <source>
        <dbReference type="ARBA" id="ARBA00030787"/>
    </source>
</evidence>
<keyword evidence="30" id="KW-0560">Oxidoreductase</keyword>
<evidence type="ECO:0000256" key="21">
    <source>
        <dbReference type="ARBA" id="ARBA00023075"/>
    </source>
</evidence>
<reference evidence="31" key="1">
    <citation type="submission" date="2017-11" db="EMBL/GenBank/DDBJ databases">
        <authorList>
            <person name="Duchaud E."/>
        </authorList>
    </citation>
    <scope>NUCLEOTIDE SEQUENCE [LARGE SCALE GENOMIC DNA]</scope>
    <source>
        <strain evidence="31">Tenacibaculum sp. TNO020</strain>
    </source>
</reference>
<dbReference type="Gene3D" id="3.40.50.80">
    <property type="entry name" value="Nucleotide-binding domain of ferredoxin-NADP reductase (FNR) module"/>
    <property type="match status" value="1"/>
</dbReference>
<evidence type="ECO:0000256" key="8">
    <source>
        <dbReference type="ARBA" id="ARBA00022448"/>
    </source>
</evidence>
<dbReference type="GO" id="GO:0006814">
    <property type="term" value="P:sodium ion transport"/>
    <property type="evidence" value="ECO:0007669"/>
    <property type="project" value="UniProtKB-UniRule"/>
</dbReference>
<dbReference type="Pfam" id="PF00175">
    <property type="entry name" value="NAD_binding_1"/>
    <property type="match status" value="1"/>
</dbReference>
<dbReference type="EC" id="7.2.1.1" evidence="6 27"/>
<evidence type="ECO:0000256" key="7">
    <source>
        <dbReference type="ARBA" id="ARBA00019729"/>
    </source>
</evidence>
<dbReference type="InterPro" id="IPR001041">
    <property type="entry name" value="2Fe-2S_ferredoxin-type"/>
</dbReference>
<comment type="catalytic activity">
    <reaction evidence="26 27">
        <text>a ubiquinone + n Na(+)(in) + NADH + H(+) = a ubiquinol + n Na(+)(out) + NAD(+)</text>
        <dbReference type="Rhea" id="RHEA:47748"/>
        <dbReference type="Rhea" id="RHEA-COMP:9565"/>
        <dbReference type="Rhea" id="RHEA-COMP:9566"/>
        <dbReference type="ChEBI" id="CHEBI:15378"/>
        <dbReference type="ChEBI" id="CHEBI:16389"/>
        <dbReference type="ChEBI" id="CHEBI:17976"/>
        <dbReference type="ChEBI" id="CHEBI:29101"/>
        <dbReference type="ChEBI" id="CHEBI:57540"/>
        <dbReference type="ChEBI" id="CHEBI:57945"/>
        <dbReference type="EC" id="7.2.1.1"/>
    </reaction>
</comment>
<dbReference type="InterPro" id="IPR001709">
    <property type="entry name" value="Flavoprot_Pyr_Nucl_cyt_Rdtase"/>
</dbReference>
<evidence type="ECO:0000313" key="30">
    <source>
        <dbReference type="EMBL" id="SOS75561.1"/>
    </source>
</evidence>
<name>A0A2H1YJJ4_9FLAO</name>
<evidence type="ECO:0000256" key="3">
    <source>
        <dbReference type="ARBA" id="ARBA00004533"/>
    </source>
</evidence>
<keyword evidence="18 27" id="KW-0520">NAD</keyword>
<evidence type="ECO:0000256" key="2">
    <source>
        <dbReference type="ARBA" id="ARBA00002972"/>
    </source>
</evidence>
<evidence type="ECO:0000256" key="4">
    <source>
        <dbReference type="ARBA" id="ARBA00005570"/>
    </source>
</evidence>
<dbReference type="SUPFAM" id="SSF54292">
    <property type="entry name" value="2Fe-2S ferredoxin-like"/>
    <property type="match status" value="1"/>
</dbReference>
<keyword evidence="19 27" id="KW-0915">Sodium</keyword>
<dbReference type="InterPro" id="IPR017927">
    <property type="entry name" value="FAD-bd_FR_type"/>
</dbReference>
<evidence type="ECO:0000256" key="14">
    <source>
        <dbReference type="ARBA" id="ARBA00022827"/>
    </source>
</evidence>
<dbReference type="Gene3D" id="3.10.20.30">
    <property type="match status" value="1"/>
</dbReference>
<feature type="binding site" evidence="27">
    <location>
        <position position="76"/>
    </location>
    <ligand>
        <name>[2Fe-2S] cluster</name>
        <dbReference type="ChEBI" id="CHEBI:190135"/>
    </ligand>
</feature>
<keyword evidence="31" id="KW-1185">Reference proteome</keyword>
<keyword evidence="14 27" id="KW-0274">FAD</keyword>
<comment type="similarity">
    <text evidence="4 27">Belongs to the NqrF family.</text>
</comment>